<evidence type="ECO:0000256" key="5">
    <source>
        <dbReference type="ARBA" id="ARBA00022989"/>
    </source>
</evidence>
<evidence type="ECO:0000259" key="10">
    <source>
        <dbReference type="Pfam" id="PF07670"/>
    </source>
</evidence>
<evidence type="ECO:0000259" key="8">
    <source>
        <dbReference type="Pfam" id="PF01773"/>
    </source>
</evidence>
<keyword evidence="7" id="KW-0813">Transport</keyword>
<dbReference type="eggNOG" id="COG1972">
    <property type="taxonomic scope" value="Bacteria"/>
</dbReference>
<comment type="similarity">
    <text evidence="2 7">Belongs to the concentrative nucleoside transporter (CNT) (TC 2.A.41) family.</text>
</comment>
<evidence type="ECO:0000256" key="4">
    <source>
        <dbReference type="ARBA" id="ARBA00022692"/>
    </source>
</evidence>
<keyword evidence="6 7" id="KW-0472">Membrane</keyword>
<feature type="transmembrane region" description="Helical" evidence="7">
    <location>
        <begin position="168"/>
        <end position="190"/>
    </location>
</feature>
<feature type="transmembrane region" description="Helical" evidence="7">
    <location>
        <begin position="385"/>
        <end position="407"/>
    </location>
</feature>
<feature type="transmembrane region" description="Helical" evidence="7">
    <location>
        <begin position="31"/>
        <end position="50"/>
    </location>
</feature>
<organism evidence="11 12">
    <name type="scientific">Bacillus manliponensis</name>
    <dbReference type="NCBI Taxonomy" id="574376"/>
    <lineage>
        <taxon>Bacteria</taxon>
        <taxon>Bacillati</taxon>
        <taxon>Bacillota</taxon>
        <taxon>Bacilli</taxon>
        <taxon>Bacillales</taxon>
        <taxon>Bacillaceae</taxon>
        <taxon>Bacillus</taxon>
        <taxon>Bacillus cereus group</taxon>
    </lineage>
</organism>
<dbReference type="STRING" id="574376.BAMA_10810"/>
<dbReference type="InterPro" id="IPR008276">
    <property type="entry name" value="C_nuclsd_transpt"/>
</dbReference>
<evidence type="ECO:0000256" key="1">
    <source>
        <dbReference type="ARBA" id="ARBA00004651"/>
    </source>
</evidence>
<feature type="transmembrane region" description="Helical" evidence="7">
    <location>
        <begin position="92"/>
        <end position="113"/>
    </location>
</feature>
<feature type="transmembrane region" description="Helical" evidence="7">
    <location>
        <begin position="349"/>
        <end position="373"/>
    </location>
</feature>
<dbReference type="Pfam" id="PF07662">
    <property type="entry name" value="Nucleos_tra2_C"/>
    <property type="match status" value="1"/>
</dbReference>
<dbReference type="GO" id="GO:0005337">
    <property type="term" value="F:nucleoside transmembrane transporter activity"/>
    <property type="evidence" value="ECO:0007669"/>
    <property type="project" value="InterPro"/>
</dbReference>
<dbReference type="EMBL" id="JOTN01000021">
    <property type="protein sequence ID" value="KEK17839.1"/>
    <property type="molecule type" value="Genomic_DNA"/>
</dbReference>
<dbReference type="InterPro" id="IPR011657">
    <property type="entry name" value="CNT_C_dom"/>
</dbReference>
<dbReference type="Pfam" id="PF01773">
    <property type="entry name" value="Nucleos_tra2_N"/>
    <property type="match status" value="1"/>
</dbReference>
<dbReference type="InterPro" id="IPR011642">
    <property type="entry name" value="Gate_dom"/>
</dbReference>
<proteinExistence type="inferred from homology"/>
<comment type="subcellular location">
    <subcellularLocation>
        <location evidence="1">Cell membrane</location>
        <topology evidence="1">Multi-pass membrane protein</topology>
    </subcellularLocation>
</comment>
<keyword evidence="3" id="KW-1003">Cell membrane</keyword>
<dbReference type="OrthoDB" id="9766455at2"/>
<evidence type="ECO:0000313" key="11">
    <source>
        <dbReference type="EMBL" id="KEK17839.1"/>
    </source>
</evidence>
<evidence type="ECO:0000259" key="9">
    <source>
        <dbReference type="Pfam" id="PF07662"/>
    </source>
</evidence>
<dbReference type="GO" id="GO:0005886">
    <property type="term" value="C:plasma membrane"/>
    <property type="evidence" value="ECO:0007669"/>
    <property type="project" value="UniProtKB-SubCell"/>
</dbReference>
<keyword evidence="4 7" id="KW-0812">Transmembrane</keyword>
<comment type="caution">
    <text evidence="7">Lacks conserved residue(s) required for the propagation of feature annotation.</text>
</comment>
<feature type="domain" description="Concentrative nucleoside transporter C-terminal" evidence="9">
    <location>
        <begin position="197"/>
        <end position="405"/>
    </location>
</feature>
<dbReference type="PANTHER" id="PTHR10590:SF4">
    <property type="entry name" value="SOLUTE CARRIER FAMILY 28 MEMBER 3"/>
    <property type="match status" value="1"/>
</dbReference>
<keyword evidence="5 7" id="KW-1133">Transmembrane helix</keyword>
<dbReference type="PANTHER" id="PTHR10590">
    <property type="entry name" value="SODIUM/NUCLEOSIDE COTRANSPORTER"/>
    <property type="match status" value="1"/>
</dbReference>
<evidence type="ECO:0000256" key="2">
    <source>
        <dbReference type="ARBA" id="ARBA00009033"/>
    </source>
</evidence>
<dbReference type="Pfam" id="PF07670">
    <property type="entry name" value="Gate"/>
    <property type="match status" value="1"/>
</dbReference>
<feature type="transmembrane region" description="Helical" evidence="7">
    <location>
        <begin position="256"/>
        <end position="285"/>
    </location>
</feature>
<dbReference type="InterPro" id="IPR018270">
    <property type="entry name" value="C_nuclsd_transpt_met_bac"/>
</dbReference>
<dbReference type="GO" id="GO:0015293">
    <property type="term" value="F:symporter activity"/>
    <property type="evidence" value="ECO:0007669"/>
    <property type="project" value="TreeGrafter"/>
</dbReference>
<protein>
    <recommendedName>
        <fullName evidence="7">Nucleoside permease</fullName>
    </recommendedName>
</protein>
<keyword evidence="12" id="KW-1185">Reference proteome</keyword>
<sequence length="408" mass="43063">MNIIWGLIGIAVILLIGYVLSNNRKAISARTVFGALAIQLLFGFMVLQWNVGRMILEKVTQFVQKIMDFANAGILFLFGSLGDPTQNTGFVFAFRVLPILIFLSSVIAVLYYLGIMQWIVRIIGGALSRLLGTSQSESLSATANIFLGQTEAPLVIRPYMPRLTKSELFAVMVGGLASVSGSTLFGYAALGVPLKFLLAASVMAAPAGLLMAKLLFPETDEPEVHTKHEENDEDRDTKPANVIDAAARGAADGLSLALNVGAMLIAFIAIIALLNGIVGGIGGLFGAPKLSLELILGYLFSPLAFVIGVPWNEAITAGSFIGQKLILNEFVAFTDFAPQMGTLSEKTTAIITFALCGFANLSSVAILLGGLGGMAPTRRGDIAKFGLRSIIAATLANLLSAAIAGMFV</sequence>
<dbReference type="InterPro" id="IPR002668">
    <property type="entry name" value="CNT_N_dom"/>
</dbReference>
<evidence type="ECO:0000256" key="7">
    <source>
        <dbReference type="RuleBase" id="RU362018"/>
    </source>
</evidence>
<feature type="domain" description="Concentrative nucleoside transporter N-terminal" evidence="8">
    <location>
        <begin position="8"/>
        <end position="81"/>
    </location>
</feature>
<dbReference type="RefSeq" id="WP_034642379.1">
    <property type="nucleotide sequence ID" value="NZ_CBCSJC010000022.1"/>
</dbReference>
<dbReference type="AlphaFoldDB" id="A0A073JRX2"/>
<dbReference type="NCBIfam" id="TIGR00804">
    <property type="entry name" value="nupC"/>
    <property type="match status" value="1"/>
</dbReference>
<feature type="domain" description="Nucleoside transporter/FeoB GTPase Gate" evidence="10">
    <location>
        <begin position="93"/>
        <end position="190"/>
    </location>
</feature>
<evidence type="ECO:0000256" key="3">
    <source>
        <dbReference type="ARBA" id="ARBA00022475"/>
    </source>
</evidence>
<evidence type="ECO:0000256" key="6">
    <source>
        <dbReference type="ARBA" id="ARBA00023136"/>
    </source>
</evidence>
<evidence type="ECO:0000313" key="12">
    <source>
        <dbReference type="Proteomes" id="UP000027822"/>
    </source>
</evidence>
<comment type="caution">
    <text evidence="11">The sequence shown here is derived from an EMBL/GenBank/DDBJ whole genome shotgun (WGS) entry which is preliminary data.</text>
</comment>
<dbReference type="Proteomes" id="UP000027822">
    <property type="component" value="Unassembled WGS sequence"/>
</dbReference>
<name>A0A073JRX2_9BACI</name>
<reference evidence="11 12" key="1">
    <citation type="submission" date="2014-06" db="EMBL/GenBank/DDBJ databases">
        <title>Draft genome sequence of Bacillus manliponensis JCM 15802 (MCCC 1A00708).</title>
        <authorList>
            <person name="Lai Q."/>
            <person name="Liu Y."/>
            <person name="Shao Z."/>
        </authorList>
    </citation>
    <scope>NUCLEOTIDE SEQUENCE [LARGE SCALE GENOMIC DNA]</scope>
    <source>
        <strain evidence="11 12">JCM 15802</strain>
    </source>
</reference>
<gene>
    <name evidence="11" type="ORF">BAMA_10810</name>
</gene>
<accession>A0A073JRX2</accession>